<accession>A0ABW3E8I6</accession>
<dbReference type="InterPro" id="IPR008863">
    <property type="entry name" value="Toxic_anion-R_TelA"/>
</dbReference>
<reference evidence="5" key="1">
    <citation type="journal article" date="2019" name="Int. J. Syst. Evol. Microbiol.">
        <title>The Global Catalogue of Microorganisms (GCM) 10K type strain sequencing project: providing services to taxonomists for standard genome sequencing and annotation.</title>
        <authorList>
            <consortium name="The Broad Institute Genomics Platform"/>
            <consortium name="The Broad Institute Genome Sequencing Center for Infectious Disease"/>
            <person name="Wu L."/>
            <person name="Ma J."/>
        </authorList>
    </citation>
    <scope>NUCLEOTIDE SEQUENCE [LARGE SCALE GENOMIC DNA]</scope>
    <source>
        <strain evidence="5">CCM 8925</strain>
    </source>
</reference>
<feature type="coiled-coil region" evidence="3">
    <location>
        <begin position="329"/>
        <end position="356"/>
    </location>
</feature>
<dbReference type="RefSeq" id="WP_137636915.1">
    <property type="nucleotide sequence ID" value="NZ_BJDN01000004.1"/>
</dbReference>
<name>A0ABW3E8I6_9LACO</name>
<dbReference type="EMBL" id="JBHTIO010000008">
    <property type="protein sequence ID" value="MFD0896532.1"/>
    <property type="molecule type" value="Genomic_DNA"/>
</dbReference>
<dbReference type="PANTHER" id="PTHR38432:SF1">
    <property type="entry name" value="TELA-LIKE PROTEIN SAOUHSC_01408"/>
    <property type="match status" value="1"/>
</dbReference>
<evidence type="ECO:0000256" key="1">
    <source>
        <dbReference type="ARBA" id="ARBA00005541"/>
    </source>
</evidence>
<evidence type="ECO:0000313" key="4">
    <source>
        <dbReference type="EMBL" id="MFD0896532.1"/>
    </source>
</evidence>
<protein>
    <submittedName>
        <fullName evidence="4">Toxic anion resistance protein</fullName>
    </submittedName>
</protein>
<evidence type="ECO:0000256" key="2">
    <source>
        <dbReference type="PIRNR" id="PIRNR026508"/>
    </source>
</evidence>
<gene>
    <name evidence="4" type="ORF">ACFQZ7_02090</name>
</gene>
<organism evidence="4 5">
    <name type="scientific">Loigolactobacillus binensis</name>
    <dbReference type="NCBI Taxonomy" id="2559922"/>
    <lineage>
        <taxon>Bacteria</taxon>
        <taxon>Bacillati</taxon>
        <taxon>Bacillota</taxon>
        <taxon>Bacilli</taxon>
        <taxon>Lactobacillales</taxon>
        <taxon>Lactobacillaceae</taxon>
        <taxon>Loigolactobacillus</taxon>
    </lineage>
</organism>
<comment type="similarity">
    <text evidence="1 2">Belongs to the TelA family.</text>
</comment>
<evidence type="ECO:0000313" key="5">
    <source>
        <dbReference type="Proteomes" id="UP001597104"/>
    </source>
</evidence>
<dbReference type="PANTHER" id="PTHR38432">
    <property type="entry name" value="TELA-LIKE PROTEIN SAOUHSC_01408"/>
    <property type="match status" value="1"/>
</dbReference>
<comment type="caution">
    <text evidence="4">The sequence shown here is derived from an EMBL/GenBank/DDBJ whole genome shotgun (WGS) entry which is preliminary data.</text>
</comment>
<evidence type="ECO:0000256" key="3">
    <source>
        <dbReference type="SAM" id="Coils"/>
    </source>
</evidence>
<keyword evidence="3" id="KW-0175">Coiled coil</keyword>
<proteinExistence type="inferred from homology"/>
<sequence>MLEPKENSSLLTPDYATTIKAKLSPQELQQAATYAASLQVERQNTVLTYGKTAQQELSNLNNNVLAQVKSKDLGEIGTSLHNLVNSLNEADPDKLTAPRLLRFFTKLRTSIFEMTAKYQEVSSQIERAASQLETQEQTLLDDNDLLDQMYAANMDFYQKLNVLIVGAQLKSAELATELTKLQKNSAATDQMTAQHIQDIIALQDRLSKRSADLFLTREITIQQAPQIRLIQNTNAILAEKIQSSLTTAIPLWKNQVMITLTLLNQKNAVTAQNAVADATNDLLKKNSTLLKQSTLDVAQASQRGVVDIATLRETQANLLQTIEEALKIQQDGHNKRQALEQDLQTMEQELQTKLSATPDNKR</sequence>
<keyword evidence="5" id="KW-1185">Reference proteome</keyword>
<dbReference type="Proteomes" id="UP001597104">
    <property type="component" value="Unassembled WGS sequence"/>
</dbReference>
<dbReference type="Pfam" id="PF05816">
    <property type="entry name" value="TelA"/>
    <property type="match status" value="1"/>
</dbReference>
<dbReference type="PIRSF" id="PIRSF026508">
    <property type="entry name" value="TelA"/>
    <property type="match status" value="1"/>
</dbReference>